<organism evidence="3">
    <name type="scientific">Chaetoceros debilis</name>
    <dbReference type="NCBI Taxonomy" id="122233"/>
    <lineage>
        <taxon>Eukaryota</taxon>
        <taxon>Sar</taxon>
        <taxon>Stramenopiles</taxon>
        <taxon>Ochrophyta</taxon>
        <taxon>Bacillariophyta</taxon>
        <taxon>Coscinodiscophyceae</taxon>
        <taxon>Chaetocerotophycidae</taxon>
        <taxon>Chaetocerotales</taxon>
        <taxon>Chaetocerotaceae</taxon>
        <taxon>Chaetoceros</taxon>
    </lineage>
</organism>
<dbReference type="PANTHER" id="PTHR12931:SF15">
    <property type="entry name" value="UBIQUITIN THIOESTERASE OTUBAIN-LIKE"/>
    <property type="match status" value="1"/>
</dbReference>
<reference evidence="3" key="1">
    <citation type="submission" date="2021-01" db="EMBL/GenBank/DDBJ databases">
        <authorList>
            <person name="Corre E."/>
            <person name="Pelletier E."/>
            <person name="Niang G."/>
            <person name="Scheremetjew M."/>
            <person name="Finn R."/>
            <person name="Kale V."/>
            <person name="Holt S."/>
            <person name="Cochrane G."/>
            <person name="Meng A."/>
            <person name="Brown T."/>
            <person name="Cohen L."/>
        </authorList>
    </citation>
    <scope>NUCLEOTIDE SEQUENCE</scope>
    <source>
        <strain evidence="3">MM31A-1</strain>
    </source>
</reference>
<gene>
    <name evidence="3" type="ORF">CDEB00056_LOCUS14781</name>
</gene>
<dbReference type="EMBL" id="HBIO01019228">
    <property type="protein sequence ID" value="CAE0469928.1"/>
    <property type="molecule type" value="Transcribed_RNA"/>
</dbReference>
<evidence type="ECO:0000259" key="2">
    <source>
        <dbReference type="PROSITE" id="PS50802"/>
    </source>
</evidence>
<feature type="region of interest" description="Disordered" evidence="1">
    <location>
        <begin position="107"/>
        <end position="137"/>
    </location>
</feature>
<name>A0A7S3VC21_9STRA</name>
<evidence type="ECO:0000256" key="1">
    <source>
        <dbReference type="SAM" id="MobiDB-lite"/>
    </source>
</evidence>
<feature type="domain" description="OTU" evidence="2">
    <location>
        <begin position="72"/>
        <end position="344"/>
    </location>
</feature>
<feature type="compositionally biased region" description="Low complexity" evidence="1">
    <location>
        <begin position="110"/>
        <end position="136"/>
    </location>
</feature>
<dbReference type="Gene3D" id="1.20.1300.20">
    <property type="entry name" value="Peptidase C65 Otubain, subdomain 2"/>
    <property type="match status" value="1"/>
</dbReference>
<dbReference type="GO" id="GO:0043130">
    <property type="term" value="F:ubiquitin binding"/>
    <property type="evidence" value="ECO:0007669"/>
    <property type="project" value="TreeGrafter"/>
</dbReference>
<dbReference type="GO" id="GO:0071108">
    <property type="term" value="P:protein K48-linked deubiquitination"/>
    <property type="evidence" value="ECO:0007669"/>
    <property type="project" value="TreeGrafter"/>
</dbReference>
<dbReference type="GO" id="GO:0005634">
    <property type="term" value="C:nucleus"/>
    <property type="evidence" value="ECO:0007669"/>
    <property type="project" value="TreeGrafter"/>
</dbReference>
<dbReference type="PANTHER" id="PTHR12931">
    <property type="entry name" value="UBIQUITIN THIOLESTERASE PROTEIN OTUB"/>
    <property type="match status" value="1"/>
</dbReference>
<evidence type="ECO:0000313" key="3">
    <source>
        <dbReference type="EMBL" id="CAE0469928.1"/>
    </source>
</evidence>
<dbReference type="PROSITE" id="PS50802">
    <property type="entry name" value="OTU"/>
    <property type="match status" value="1"/>
</dbReference>
<dbReference type="InterPro" id="IPR003323">
    <property type="entry name" value="OTU_dom"/>
</dbReference>
<sequence>MTLTAHEQDIKTQAQVEAIAQEIKTTQPLTSQLHPIASLPSHLNLPVEADLQSNKNGQNFMDGCRYLATQYTSFRAIRGDGNCYYRAFLYSLCEKLLRRDTSKVKRKVTSKVSSTNTSTNTSTDTSTDISTNSGTTGQEKELKRIQTYVNDSLAEVTKYGYDQFTIEMFHDELVDLMTFVAACSSNQNSSIKVNANEIENAEKLHEKLNEENATSDYCTWFLRVITSAYLKKDAGRFVHFLDDPNYFDVPTFCQREVDPMGKECGMVQVLALAEAFGVRVEIEYLDGNALLNDGKVLMRHTFGADAGVEAKRSNSSEHANDGKDDSNPVNITLLYRPGHYDILY</sequence>
<dbReference type="SUPFAM" id="SSF54001">
    <property type="entry name" value="Cysteine proteinases"/>
    <property type="match status" value="1"/>
</dbReference>
<dbReference type="InterPro" id="IPR019400">
    <property type="entry name" value="Peptidase_C65_otubain"/>
</dbReference>
<dbReference type="CDD" id="cd22749">
    <property type="entry name" value="Otubain_C65"/>
    <property type="match status" value="1"/>
</dbReference>
<dbReference type="InterPro" id="IPR042467">
    <property type="entry name" value="Peptidase_C65_otubain_sub2"/>
</dbReference>
<dbReference type="GO" id="GO:0004843">
    <property type="term" value="F:cysteine-type deubiquitinase activity"/>
    <property type="evidence" value="ECO:0007669"/>
    <property type="project" value="TreeGrafter"/>
</dbReference>
<dbReference type="AlphaFoldDB" id="A0A7S3VC21"/>
<protein>
    <recommendedName>
        <fullName evidence="2">OTU domain-containing protein</fullName>
    </recommendedName>
</protein>
<dbReference type="Pfam" id="PF10275">
    <property type="entry name" value="Peptidase_C65"/>
    <property type="match status" value="2"/>
</dbReference>
<proteinExistence type="predicted"/>
<accession>A0A7S3VC21</accession>
<dbReference type="InterPro" id="IPR038765">
    <property type="entry name" value="Papain-like_cys_pep_sf"/>
</dbReference>